<proteinExistence type="predicted"/>
<keyword evidence="2" id="KW-1185">Reference proteome</keyword>
<name>A0A074LGA7_9BACL</name>
<dbReference type="AlphaFoldDB" id="A0A074LGA7"/>
<protein>
    <submittedName>
        <fullName evidence="1">Uncharacterized protein</fullName>
    </submittedName>
</protein>
<evidence type="ECO:0000313" key="1">
    <source>
        <dbReference type="EMBL" id="KEO81261.1"/>
    </source>
</evidence>
<sequence>MDLRLRDSEVSGTEFYVNAPSMKNVHRKRVTRIRHWNKTFGLFFCLDDGNEYSLYMDELIPVYRVEDVQELLNC</sequence>
<evidence type="ECO:0000313" key="2">
    <source>
        <dbReference type="Proteomes" id="UP000027931"/>
    </source>
</evidence>
<comment type="caution">
    <text evidence="1">The sequence shown here is derived from an EMBL/GenBank/DDBJ whole genome shotgun (WGS) entry which is preliminary data.</text>
</comment>
<dbReference type="EMBL" id="JMIR01000041">
    <property type="protein sequence ID" value="KEO81261.1"/>
    <property type="molecule type" value="Genomic_DNA"/>
</dbReference>
<dbReference type="Proteomes" id="UP000027931">
    <property type="component" value="Unassembled WGS sequence"/>
</dbReference>
<reference evidence="1 2" key="1">
    <citation type="journal article" date="2013" name="Int. J. Syst. Evol. Microbiol.">
        <title>Tumebacillus flagellatus sp. nov., an alpha-amylase/pullulanase-producing bacterium isolated from cassava wastewater.</title>
        <authorList>
            <person name="Wang Q."/>
            <person name="Xie N."/>
            <person name="Qin Y."/>
            <person name="Shen N."/>
            <person name="Zhu J."/>
            <person name="Mi H."/>
            <person name="Huang R."/>
        </authorList>
    </citation>
    <scope>NUCLEOTIDE SEQUENCE [LARGE SCALE GENOMIC DNA]</scope>
    <source>
        <strain evidence="1 2">GST4</strain>
    </source>
</reference>
<accession>A0A074LGA7</accession>
<dbReference type="STRING" id="1157490.EL26_21525"/>
<organism evidence="1 2">
    <name type="scientific">Tumebacillus flagellatus</name>
    <dbReference type="NCBI Taxonomy" id="1157490"/>
    <lineage>
        <taxon>Bacteria</taxon>
        <taxon>Bacillati</taxon>
        <taxon>Bacillota</taxon>
        <taxon>Bacilli</taxon>
        <taxon>Bacillales</taxon>
        <taxon>Alicyclobacillaceae</taxon>
        <taxon>Tumebacillus</taxon>
    </lineage>
</organism>
<gene>
    <name evidence="1" type="ORF">EL26_21525</name>
</gene>